<keyword evidence="3 5" id="KW-0808">Transferase</keyword>
<dbReference type="EMBL" id="QGGB01000004">
    <property type="protein sequence ID" value="PWN07182.1"/>
    <property type="molecule type" value="Genomic_DNA"/>
</dbReference>
<dbReference type="InterPro" id="IPR004636">
    <property type="entry name" value="AcOrn/SuccOrn_fam"/>
</dbReference>
<dbReference type="UniPathway" id="UPA00068">
    <property type="reaction ID" value="UER00109"/>
</dbReference>
<evidence type="ECO:0000313" key="7">
    <source>
        <dbReference type="Proteomes" id="UP000245533"/>
    </source>
</evidence>
<evidence type="ECO:0000256" key="4">
    <source>
        <dbReference type="ARBA" id="ARBA00022898"/>
    </source>
</evidence>
<dbReference type="GO" id="GO:0005737">
    <property type="term" value="C:cytoplasm"/>
    <property type="evidence" value="ECO:0007669"/>
    <property type="project" value="UniProtKB-SubCell"/>
</dbReference>
<keyword evidence="7" id="KW-1185">Reference proteome</keyword>
<evidence type="ECO:0000313" key="6">
    <source>
        <dbReference type="EMBL" id="PWN07182.1"/>
    </source>
</evidence>
<dbReference type="InterPro" id="IPR015424">
    <property type="entry name" value="PyrdxlP-dep_Trfase"/>
</dbReference>
<dbReference type="NCBIfam" id="TIGR00707">
    <property type="entry name" value="argD"/>
    <property type="match status" value="1"/>
</dbReference>
<dbReference type="GO" id="GO:0030170">
    <property type="term" value="F:pyridoxal phosphate binding"/>
    <property type="evidence" value="ECO:0007669"/>
    <property type="project" value="InterPro"/>
</dbReference>
<dbReference type="PROSITE" id="PS00600">
    <property type="entry name" value="AA_TRANSFER_CLASS_3"/>
    <property type="match status" value="1"/>
</dbReference>
<dbReference type="GO" id="GO:0042802">
    <property type="term" value="F:identical protein binding"/>
    <property type="evidence" value="ECO:0007669"/>
    <property type="project" value="TreeGrafter"/>
</dbReference>
<dbReference type="InterPro" id="IPR050103">
    <property type="entry name" value="Class-III_PLP-dep_AT"/>
</dbReference>
<feature type="binding site" evidence="5">
    <location>
        <position position="155"/>
    </location>
    <ligand>
        <name>N(2)-acetyl-L-ornithine</name>
        <dbReference type="ChEBI" id="CHEBI:57805"/>
    </ligand>
</feature>
<comment type="cofactor">
    <cofactor evidence="5">
        <name>pyridoxal 5'-phosphate</name>
        <dbReference type="ChEBI" id="CHEBI:597326"/>
    </cofactor>
    <text evidence="5">Binds 1 pyridoxal phosphate per subunit.</text>
</comment>
<evidence type="ECO:0000256" key="1">
    <source>
        <dbReference type="ARBA" id="ARBA00022576"/>
    </source>
</evidence>
<feature type="binding site" evidence="5">
    <location>
        <position position="152"/>
    </location>
    <ligand>
        <name>pyridoxal 5'-phosphate</name>
        <dbReference type="ChEBI" id="CHEBI:597326"/>
    </ligand>
</feature>
<feature type="binding site" evidence="5">
    <location>
        <begin position="121"/>
        <end position="122"/>
    </location>
    <ligand>
        <name>pyridoxal 5'-phosphate</name>
        <dbReference type="ChEBI" id="CHEBI:597326"/>
    </ligand>
</feature>
<dbReference type="EC" id="2.6.1.11" evidence="5"/>
<dbReference type="GO" id="GO:0003992">
    <property type="term" value="F:N2-acetyl-L-ornithine:2-oxoglutarate 5-aminotransferase activity"/>
    <property type="evidence" value="ECO:0007669"/>
    <property type="project" value="UniProtKB-UniRule"/>
</dbReference>
<dbReference type="AlphaFoldDB" id="A0A316TX43"/>
<keyword evidence="5" id="KW-0963">Cytoplasm</keyword>
<dbReference type="Gene3D" id="3.40.640.10">
    <property type="entry name" value="Type I PLP-dependent aspartate aminotransferase-like (Major domain)"/>
    <property type="match status" value="1"/>
</dbReference>
<dbReference type="Pfam" id="PF00202">
    <property type="entry name" value="Aminotran_3"/>
    <property type="match status" value="1"/>
</dbReference>
<comment type="miscellaneous">
    <text evidence="5">May also have succinyldiaminopimelate aminotransferase activity, thus carrying out the corresponding step in lysine biosynthesis.</text>
</comment>
<comment type="catalytic activity">
    <reaction evidence="5">
        <text>N(2)-acetyl-L-ornithine + 2-oxoglutarate = N-acetyl-L-glutamate 5-semialdehyde + L-glutamate</text>
        <dbReference type="Rhea" id="RHEA:18049"/>
        <dbReference type="ChEBI" id="CHEBI:16810"/>
        <dbReference type="ChEBI" id="CHEBI:29123"/>
        <dbReference type="ChEBI" id="CHEBI:29985"/>
        <dbReference type="ChEBI" id="CHEBI:57805"/>
        <dbReference type="EC" id="2.6.1.11"/>
    </reaction>
</comment>
<dbReference type="FunFam" id="3.40.640.10:FF:000004">
    <property type="entry name" value="Acetylornithine aminotransferase"/>
    <property type="match status" value="1"/>
</dbReference>
<evidence type="ECO:0000256" key="2">
    <source>
        <dbReference type="ARBA" id="ARBA00022605"/>
    </source>
</evidence>
<evidence type="ECO:0000256" key="3">
    <source>
        <dbReference type="ARBA" id="ARBA00022679"/>
    </source>
</evidence>
<evidence type="ECO:0000256" key="5">
    <source>
        <dbReference type="HAMAP-Rule" id="MF_01107"/>
    </source>
</evidence>
<comment type="pathway">
    <text evidence="5">Amino-acid biosynthesis; L-arginine biosynthesis; N(2)-acetyl-L-ornithine from L-glutamate: step 4/4.</text>
</comment>
<comment type="subcellular location">
    <subcellularLocation>
        <location evidence="5">Cytoplasm</location>
    </subcellularLocation>
</comment>
<protein>
    <recommendedName>
        <fullName evidence="5">Acetylornithine aminotransferase</fullName>
        <shortName evidence="5">ACOAT</shortName>
        <ecNumber evidence="5">2.6.1.11</ecNumber>
    </recommendedName>
</protein>
<dbReference type="InterPro" id="IPR015422">
    <property type="entry name" value="PyrdxlP-dep_Trfase_small"/>
</dbReference>
<dbReference type="Proteomes" id="UP000245533">
    <property type="component" value="Unassembled WGS sequence"/>
</dbReference>
<feature type="binding site" evidence="5">
    <location>
        <position position="294"/>
    </location>
    <ligand>
        <name>pyridoxal 5'-phosphate</name>
        <dbReference type="ChEBI" id="CHEBI:597326"/>
    </ligand>
</feature>
<keyword evidence="1 5" id="KW-0032">Aminotransferase</keyword>
<feature type="modified residue" description="N6-(pyridoxal phosphate)lysine" evidence="5">
    <location>
        <position position="265"/>
    </location>
</feature>
<dbReference type="PIRSF" id="PIRSF000521">
    <property type="entry name" value="Transaminase_4ab_Lys_Orn"/>
    <property type="match status" value="1"/>
</dbReference>
<comment type="subunit">
    <text evidence="5">Homodimer.</text>
</comment>
<feature type="binding site" evidence="5">
    <location>
        <begin position="236"/>
        <end position="239"/>
    </location>
    <ligand>
        <name>pyridoxal 5'-phosphate</name>
        <dbReference type="ChEBI" id="CHEBI:597326"/>
    </ligand>
</feature>
<proteinExistence type="inferred from homology"/>
<reference evidence="6 7" key="1">
    <citation type="submission" date="2018-05" db="EMBL/GenBank/DDBJ databases">
        <title>Rhodohalobacter halophilus gen. nov., sp. nov., a moderately halophilic member of the family Balneolaceae.</title>
        <authorList>
            <person name="Liu Z.-W."/>
        </authorList>
    </citation>
    <scope>NUCLEOTIDE SEQUENCE [LARGE SCALE GENOMIC DNA]</scope>
    <source>
        <strain evidence="6 7">8A47</strain>
    </source>
</reference>
<dbReference type="InterPro" id="IPR049704">
    <property type="entry name" value="Aminotrans_3_PPA_site"/>
</dbReference>
<name>A0A316TX43_9BACT</name>
<dbReference type="CDD" id="cd00610">
    <property type="entry name" value="OAT_like"/>
    <property type="match status" value="1"/>
</dbReference>
<dbReference type="InterPro" id="IPR005814">
    <property type="entry name" value="Aminotrans_3"/>
</dbReference>
<comment type="caution">
    <text evidence="6">The sequence shown here is derived from an EMBL/GenBank/DDBJ whole genome shotgun (WGS) entry which is preliminary data.</text>
</comment>
<gene>
    <name evidence="5" type="primary">argD</name>
    <name evidence="6" type="ORF">DDZ15_05115</name>
</gene>
<organism evidence="6 7">
    <name type="scientific">Rhodohalobacter mucosus</name>
    <dbReference type="NCBI Taxonomy" id="2079485"/>
    <lineage>
        <taxon>Bacteria</taxon>
        <taxon>Pseudomonadati</taxon>
        <taxon>Balneolota</taxon>
        <taxon>Balneolia</taxon>
        <taxon>Balneolales</taxon>
        <taxon>Balneolaceae</taxon>
        <taxon>Rhodohalobacter</taxon>
    </lineage>
</organism>
<keyword evidence="4 5" id="KW-0663">Pyridoxal phosphate</keyword>
<keyword evidence="2 5" id="KW-0028">Amino-acid biosynthesis</keyword>
<accession>A0A316TX43</accession>
<dbReference type="PANTHER" id="PTHR11986:SF79">
    <property type="entry name" value="ACETYLORNITHINE AMINOTRANSFERASE, MITOCHONDRIAL"/>
    <property type="match status" value="1"/>
</dbReference>
<dbReference type="OrthoDB" id="9801052at2"/>
<dbReference type="PANTHER" id="PTHR11986">
    <property type="entry name" value="AMINOTRANSFERASE CLASS III"/>
    <property type="match status" value="1"/>
</dbReference>
<dbReference type="InterPro" id="IPR015421">
    <property type="entry name" value="PyrdxlP-dep_Trfase_major"/>
</dbReference>
<dbReference type="GO" id="GO:0006526">
    <property type="term" value="P:L-arginine biosynthetic process"/>
    <property type="evidence" value="ECO:0007669"/>
    <property type="project" value="UniProtKB-UniRule"/>
</dbReference>
<comment type="similarity">
    <text evidence="5">Belongs to the class-III pyridoxal-phosphate-dependent aminotransferase family. ArgD subfamily.</text>
</comment>
<dbReference type="Gene3D" id="3.90.1150.10">
    <property type="entry name" value="Aspartate Aminotransferase, domain 1"/>
    <property type="match status" value="1"/>
</dbReference>
<sequence>MPTNIPGKVFKAAKTLIGKQPAQKKAEKYHFDLYKRYPLTLVKGKGCKVWDDEHNEYIDALAGIAVNSLGHSHPRIVKAIQKQAGKLIHVSNFYYNEPQSNLAEKLVKMSGLDRAFFCNSGAEAVEGAIKLARKYSFNKGKTGTILSMENSFHGRTLGTIAMGKDKYQSGFAPMPSGFERVPFNDANALEDRVNEHTVAIILEPVQGEGGIRPVSQEYLKKVREICDEHDIPMILDEVQCGIARTGKMFAYQHYDVKPDIVASAKALGSGFPIGAVIAREQFAKAFDYGNHGTTYGGNPLACAAALETLKVIEDEDICDMARVRGEYMMTRLRDLSINWPAIREVRGLGLMIGVELSFPGADVVVEMMKRGVLSNCASDVVIRLVPPLIMSKEEIDKVIEVLVESIKEVERVKRQK</sequence>
<dbReference type="HAMAP" id="MF_01107">
    <property type="entry name" value="ArgD_aminotrans_3"/>
    <property type="match status" value="1"/>
</dbReference>
<dbReference type="NCBIfam" id="NF002325">
    <property type="entry name" value="PRK01278.1"/>
    <property type="match status" value="1"/>
</dbReference>
<keyword evidence="5" id="KW-0055">Arginine biosynthesis</keyword>
<feature type="binding site" evidence="5">
    <location>
        <position position="293"/>
    </location>
    <ligand>
        <name>N(2)-acetyl-L-ornithine</name>
        <dbReference type="ChEBI" id="CHEBI:57805"/>
    </ligand>
</feature>
<dbReference type="RefSeq" id="WP_109645797.1">
    <property type="nucleotide sequence ID" value="NZ_QGGB01000004.1"/>
</dbReference>
<dbReference type="SUPFAM" id="SSF53383">
    <property type="entry name" value="PLP-dependent transferases"/>
    <property type="match status" value="1"/>
</dbReference>